<dbReference type="OMA" id="THHRHIN"/>
<dbReference type="InterPro" id="IPR053931">
    <property type="entry name" value="RapZ_C"/>
</dbReference>
<gene>
    <name evidence="2" type="ORF">M4018_083080</name>
    <name evidence="3" type="ORF">R6500_083080</name>
</gene>
<geneLocation type="plasmid" evidence="3">
    <name>pPZG101</name>
</geneLocation>
<name>A0A8F7PXL1_STRRM</name>
<dbReference type="RefSeq" id="WP_003979043.1">
    <property type="nucleotide sequence ID" value="NZ_CP025552.1"/>
</dbReference>
<accession>A0A8F7PXL1</accession>
<evidence type="ECO:0000259" key="1">
    <source>
        <dbReference type="Pfam" id="PF22740"/>
    </source>
</evidence>
<protein>
    <recommendedName>
        <fullName evidence="1">RapZ C-terminal domain-containing protein</fullName>
    </recommendedName>
</protein>
<dbReference type="GeneID" id="66860564"/>
<sequence length="132" mass="14094">MLHPLSTVVITSYGAAHHDVPQATRPVTVDASLLPQPDAMSRAGQQLGGRSPAARAYVTRSPAGRLVVDQALERIRQRLGPGGQVAVHVRSPHGHYRAPAVAEEIADQLRASGVQVQVIHRHLGRPDPPATH</sequence>
<evidence type="ECO:0000313" key="2">
    <source>
        <dbReference type="EMBL" id="QXV92110.1"/>
    </source>
</evidence>
<keyword evidence="3" id="KW-0614">Plasmid</keyword>
<dbReference type="AlphaFoldDB" id="A0A8F7PXL1"/>
<dbReference type="EMBL" id="MZ502219">
    <property type="protein sequence ID" value="QXV92378.1"/>
    <property type="molecule type" value="Genomic_DNA"/>
</dbReference>
<reference evidence="3" key="1">
    <citation type="submission" date="2021-06" db="EMBL/GenBank/DDBJ databases">
        <authorList>
            <person name="Tome M."/>
            <person name="Jakse J."/>
            <person name="Slemc L."/>
            <person name="Garcia A.R."/>
            <person name="Petkovic H."/>
        </authorList>
    </citation>
    <scope>NUCLEOTIDE SEQUENCE</scope>
    <source>
        <plasmid evidence="3">pPZG101</plasmid>
        <plasmid evidence="2">unnamed</plasmid>
    </source>
</reference>
<organism evidence="3">
    <name type="scientific">Streptomyces rimosus</name>
    <dbReference type="NCBI Taxonomy" id="1927"/>
    <lineage>
        <taxon>Bacteria</taxon>
        <taxon>Bacillati</taxon>
        <taxon>Actinomycetota</taxon>
        <taxon>Actinomycetes</taxon>
        <taxon>Kitasatosporales</taxon>
        <taxon>Streptomycetaceae</taxon>
        <taxon>Streptomyces</taxon>
    </lineage>
</organism>
<feature type="domain" description="RapZ C-terminal" evidence="1">
    <location>
        <begin position="7"/>
        <end position="123"/>
    </location>
</feature>
<proteinExistence type="predicted"/>
<dbReference type="EMBL" id="MZ502218">
    <property type="protein sequence ID" value="QXV92110.1"/>
    <property type="molecule type" value="Genomic_DNA"/>
</dbReference>
<dbReference type="Pfam" id="PF22740">
    <property type="entry name" value="PapZ_C"/>
    <property type="match status" value="1"/>
</dbReference>
<geneLocation type="plasmid" evidence="2">
    <name>unnamed</name>
</geneLocation>
<evidence type="ECO:0000313" key="3">
    <source>
        <dbReference type="EMBL" id="QXV92378.1"/>
    </source>
</evidence>